<comment type="subcellular location">
    <subcellularLocation>
        <location evidence="1">Cell membrane</location>
        <topology evidence="1">Multi-pass membrane protein</topology>
    </subcellularLocation>
</comment>
<keyword evidence="5 6" id="KW-0472">Membrane</keyword>
<keyword evidence="2" id="KW-1003">Cell membrane</keyword>
<evidence type="ECO:0000256" key="1">
    <source>
        <dbReference type="ARBA" id="ARBA00004651"/>
    </source>
</evidence>
<evidence type="ECO:0000313" key="8">
    <source>
        <dbReference type="Proteomes" id="UP000708298"/>
    </source>
</evidence>
<evidence type="ECO:0000313" key="7">
    <source>
        <dbReference type="EMBL" id="MCB8878076.1"/>
    </source>
</evidence>
<dbReference type="Proteomes" id="UP000708298">
    <property type="component" value="Unassembled WGS sequence"/>
</dbReference>
<dbReference type="CDD" id="cd06579">
    <property type="entry name" value="TM_PBP1_transp_AraH_like"/>
    <property type="match status" value="1"/>
</dbReference>
<feature type="transmembrane region" description="Helical" evidence="6">
    <location>
        <begin position="53"/>
        <end position="73"/>
    </location>
</feature>
<evidence type="ECO:0000256" key="5">
    <source>
        <dbReference type="ARBA" id="ARBA00023136"/>
    </source>
</evidence>
<protein>
    <submittedName>
        <fullName evidence="7">ABC transporter permease</fullName>
    </submittedName>
</protein>
<reference evidence="7" key="2">
    <citation type="submission" date="2021-01" db="EMBL/GenBank/DDBJ databases">
        <authorList>
            <person name="Mieszkin S."/>
            <person name="Pouder E."/>
            <person name="Alain K."/>
        </authorList>
    </citation>
    <scope>NUCLEOTIDE SEQUENCE</scope>
    <source>
        <strain evidence="7">HW T2.11</strain>
    </source>
</reference>
<feature type="transmembrane region" description="Helical" evidence="6">
    <location>
        <begin position="94"/>
        <end position="118"/>
    </location>
</feature>
<evidence type="ECO:0000256" key="2">
    <source>
        <dbReference type="ARBA" id="ARBA00022475"/>
    </source>
</evidence>
<feature type="transmembrane region" description="Helical" evidence="6">
    <location>
        <begin position="226"/>
        <end position="246"/>
    </location>
</feature>
<dbReference type="PANTHER" id="PTHR32196">
    <property type="entry name" value="ABC TRANSPORTER PERMEASE PROTEIN YPHD-RELATED-RELATED"/>
    <property type="match status" value="1"/>
</dbReference>
<dbReference type="GO" id="GO:0022857">
    <property type="term" value="F:transmembrane transporter activity"/>
    <property type="evidence" value="ECO:0007669"/>
    <property type="project" value="InterPro"/>
</dbReference>
<feature type="transmembrane region" description="Helical" evidence="6">
    <location>
        <begin position="267"/>
        <end position="294"/>
    </location>
</feature>
<keyword evidence="8" id="KW-1185">Reference proteome</keyword>
<evidence type="ECO:0000256" key="4">
    <source>
        <dbReference type="ARBA" id="ARBA00022989"/>
    </source>
</evidence>
<feature type="transmembrane region" description="Helical" evidence="6">
    <location>
        <begin position="21"/>
        <end position="41"/>
    </location>
</feature>
<feature type="transmembrane region" description="Helical" evidence="6">
    <location>
        <begin position="124"/>
        <end position="141"/>
    </location>
</feature>
<keyword evidence="4 6" id="KW-1133">Transmembrane helix</keyword>
<keyword evidence="3 6" id="KW-0812">Transmembrane</keyword>
<comment type="caution">
    <text evidence="7">The sequence shown here is derived from an EMBL/GenBank/DDBJ whole genome shotgun (WGS) entry which is preliminary data.</text>
</comment>
<evidence type="ECO:0000256" key="3">
    <source>
        <dbReference type="ARBA" id="ARBA00022692"/>
    </source>
</evidence>
<dbReference type="GO" id="GO:0005886">
    <property type="term" value="C:plasma membrane"/>
    <property type="evidence" value="ECO:0007669"/>
    <property type="project" value="UniProtKB-SubCell"/>
</dbReference>
<organism evidence="7 8">
    <name type="scientific">Acidisoma silvae</name>
    <dbReference type="NCBI Taxonomy" id="2802396"/>
    <lineage>
        <taxon>Bacteria</taxon>
        <taxon>Pseudomonadati</taxon>
        <taxon>Pseudomonadota</taxon>
        <taxon>Alphaproteobacteria</taxon>
        <taxon>Acetobacterales</taxon>
        <taxon>Acidocellaceae</taxon>
        <taxon>Acidisoma</taxon>
    </lineage>
</organism>
<sequence length="330" mass="34557">MSIDFAARSHDRLLSSLVEAFRAYGAILGMVAVFIVIALIKPSFGHVANIENVLRQCTVLLMMSLGLTLVLAMRGVDLCVAQTVDAAAIMSAGLLVHGAPTWLAFTAPLVLGVVIGLLNGLLTAYLGIPAIIATLGMMFVVRSGELIYTHGSDPQILFTLPDSTTQVFFFLGRHTIAGVPALIVLALIVFFAVYALATRTAFGRQARAVGFNVRAAYLAGIDTRRVFAAGFVVSGVCAAIAGVAMVSRTGIAMPRGAEPLLLDAFTAVYLGTLASRGGAMTIPGTLVGTLFVSFLSNGLTMLGLGAPFRFTLNGLFILLAMAVGALRRPH</sequence>
<proteinExistence type="predicted"/>
<dbReference type="AlphaFoldDB" id="A0A963YVU9"/>
<reference evidence="7" key="1">
    <citation type="journal article" date="2021" name="Microorganisms">
        <title>Acidisoma silvae sp. nov. and Acidisomacellulosilytica sp. nov., Two Acidophilic Bacteria Isolated from Decaying Wood, Hydrolyzing Cellulose and Producing Poly-3-hydroxybutyrate.</title>
        <authorList>
            <person name="Mieszkin S."/>
            <person name="Pouder E."/>
            <person name="Uroz S."/>
            <person name="Simon-Colin C."/>
            <person name="Alain K."/>
        </authorList>
    </citation>
    <scope>NUCLEOTIDE SEQUENCE</scope>
    <source>
        <strain evidence="7">HW T2.11</strain>
    </source>
</reference>
<feature type="transmembrane region" description="Helical" evidence="6">
    <location>
        <begin position="176"/>
        <end position="197"/>
    </location>
</feature>
<evidence type="ECO:0000256" key="6">
    <source>
        <dbReference type="SAM" id="Phobius"/>
    </source>
</evidence>
<accession>A0A963YVU9</accession>
<dbReference type="RefSeq" id="WP_227323721.1">
    <property type="nucleotide sequence ID" value="NZ_JAESVB010000023.1"/>
</dbReference>
<dbReference type="EMBL" id="JAESVB010000023">
    <property type="protein sequence ID" value="MCB8878076.1"/>
    <property type="molecule type" value="Genomic_DNA"/>
</dbReference>
<feature type="transmembrane region" description="Helical" evidence="6">
    <location>
        <begin position="306"/>
        <end position="326"/>
    </location>
</feature>
<dbReference type="InterPro" id="IPR001851">
    <property type="entry name" value="ABC_transp_permease"/>
</dbReference>
<dbReference type="Pfam" id="PF02653">
    <property type="entry name" value="BPD_transp_2"/>
    <property type="match status" value="1"/>
</dbReference>
<name>A0A963YVU9_9PROT</name>
<gene>
    <name evidence="7" type="ORF">ASILVAE211_23005</name>
</gene>